<dbReference type="PROSITE" id="PS51805">
    <property type="entry name" value="EPHD"/>
    <property type="match status" value="1"/>
</dbReference>
<dbReference type="SMART" id="SM00249">
    <property type="entry name" value="PHD"/>
    <property type="match status" value="2"/>
</dbReference>
<reference evidence="8 9" key="1">
    <citation type="submission" date="2016-05" db="EMBL/GenBank/DDBJ databases">
        <title>Nuclear genome of Blastocystis sp. subtype 1 NandII.</title>
        <authorList>
            <person name="Gentekaki E."/>
            <person name="Curtis B."/>
            <person name="Stairs C."/>
            <person name="Eme L."/>
            <person name="Herman E."/>
            <person name="Klimes V."/>
            <person name="Arias M.C."/>
            <person name="Elias M."/>
            <person name="Hilliou F."/>
            <person name="Klute M."/>
            <person name="Malik S.-B."/>
            <person name="Pightling A."/>
            <person name="Rachubinski R."/>
            <person name="Salas D."/>
            <person name="Schlacht A."/>
            <person name="Suga H."/>
            <person name="Archibald J."/>
            <person name="Ball S.G."/>
            <person name="Clark G."/>
            <person name="Dacks J."/>
            <person name="Van Der Giezen M."/>
            <person name="Tsaousis A."/>
            <person name="Roger A."/>
        </authorList>
    </citation>
    <scope>NUCLEOTIDE SEQUENCE [LARGE SCALE GENOMIC DNA]</scope>
    <source>
        <strain evidence="9">ATCC 50177 / NandII</strain>
    </source>
</reference>
<evidence type="ECO:0000256" key="3">
    <source>
        <dbReference type="ARBA" id="ARBA00022771"/>
    </source>
</evidence>
<dbReference type="InterPro" id="IPR013083">
    <property type="entry name" value="Znf_RING/FYVE/PHD"/>
</dbReference>
<evidence type="ECO:0000256" key="4">
    <source>
        <dbReference type="ARBA" id="ARBA00022833"/>
    </source>
</evidence>
<proteinExistence type="predicted"/>
<dbReference type="OrthoDB" id="270720at2759"/>
<dbReference type="Gene3D" id="2.20.110.10">
    <property type="entry name" value="Histone H3 K4-specific methyltransferase SET7/9 N-terminal domain"/>
    <property type="match status" value="3"/>
</dbReference>
<keyword evidence="4" id="KW-0862">Zinc</keyword>
<gene>
    <name evidence="8" type="ORF">AV274_4944</name>
</gene>
<protein>
    <submittedName>
        <fullName evidence="8">Radial spoke head protein</fullName>
    </submittedName>
</protein>
<evidence type="ECO:0000313" key="9">
    <source>
        <dbReference type="Proteomes" id="UP000078348"/>
    </source>
</evidence>
<dbReference type="EMBL" id="LXWW01000412">
    <property type="protein sequence ID" value="OAO13386.1"/>
    <property type="molecule type" value="Genomic_DNA"/>
</dbReference>
<dbReference type="STRING" id="478820.A0A196SAM6"/>
<dbReference type="AlphaFoldDB" id="A0A196SAM6"/>
<dbReference type="SUPFAM" id="SSF82185">
    <property type="entry name" value="Histone H3 K4-specific methyltransferase SET7/9 N-terminal domain"/>
    <property type="match status" value="2"/>
</dbReference>
<keyword evidence="2" id="KW-0677">Repeat</keyword>
<dbReference type="InterPro" id="IPR001965">
    <property type="entry name" value="Znf_PHD"/>
</dbReference>
<dbReference type="Pfam" id="PF02493">
    <property type="entry name" value="MORN"/>
    <property type="match status" value="9"/>
</dbReference>
<feature type="domain" description="PHD-type" evidence="6">
    <location>
        <begin position="231"/>
        <end position="296"/>
    </location>
</feature>
<evidence type="ECO:0000256" key="2">
    <source>
        <dbReference type="ARBA" id="ARBA00022737"/>
    </source>
</evidence>
<evidence type="ECO:0000259" key="6">
    <source>
        <dbReference type="PROSITE" id="PS50016"/>
    </source>
</evidence>
<dbReference type="Gene3D" id="3.30.40.10">
    <property type="entry name" value="Zinc/RING finger domain, C3HC4 (zinc finger)"/>
    <property type="match status" value="1"/>
</dbReference>
<dbReference type="Proteomes" id="UP000078348">
    <property type="component" value="Unassembled WGS sequence"/>
</dbReference>
<dbReference type="SUPFAM" id="SSF57903">
    <property type="entry name" value="FYVE/PHD zinc finger"/>
    <property type="match status" value="1"/>
</dbReference>
<evidence type="ECO:0000256" key="5">
    <source>
        <dbReference type="PROSITE-ProRule" id="PRU00146"/>
    </source>
</evidence>
<organism evidence="8 9">
    <name type="scientific">Blastocystis sp. subtype 1 (strain ATCC 50177 / NandII)</name>
    <dbReference type="NCBI Taxonomy" id="478820"/>
    <lineage>
        <taxon>Eukaryota</taxon>
        <taxon>Sar</taxon>
        <taxon>Stramenopiles</taxon>
        <taxon>Bigyra</taxon>
        <taxon>Opalozoa</taxon>
        <taxon>Opalinata</taxon>
        <taxon>Blastocystidae</taxon>
        <taxon>Blastocystis</taxon>
    </lineage>
</organism>
<dbReference type="InterPro" id="IPR034732">
    <property type="entry name" value="EPHD"/>
</dbReference>
<dbReference type="GO" id="GO:0008270">
    <property type="term" value="F:zinc ion binding"/>
    <property type="evidence" value="ECO:0007669"/>
    <property type="project" value="UniProtKB-KW"/>
</dbReference>
<keyword evidence="3 5" id="KW-0863">Zinc-finger</keyword>
<dbReference type="Pfam" id="PF13832">
    <property type="entry name" value="zf-HC5HC2H_2"/>
    <property type="match status" value="1"/>
</dbReference>
<keyword evidence="9" id="KW-1185">Reference proteome</keyword>
<dbReference type="InterPro" id="IPR011011">
    <property type="entry name" value="Znf_FYVE_PHD"/>
</dbReference>
<dbReference type="InterPro" id="IPR003409">
    <property type="entry name" value="MORN"/>
</dbReference>
<feature type="domain" description="PHD-type" evidence="7">
    <location>
        <begin position="305"/>
        <end position="437"/>
    </location>
</feature>
<dbReference type="PANTHER" id="PTHR43215:SF14">
    <property type="entry name" value="RADIAL SPOKE HEAD 1 HOMOLOG"/>
    <property type="match status" value="1"/>
</dbReference>
<keyword evidence="1" id="KW-0479">Metal-binding</keyword>
<evidence type="ECO:0000259" key="7">
    <source>
        <dbReference type="PROSITE" id="PS51805"/>
    </source>
</evidence>
<sequence length="757" mass="85921">MRGIVSFKQFYPEWKGHWNYLSKDNQETVNRSQTISYKRSPRIWPFIPEDEKQNYDTFTDSVRKGVKMAYPDYQEYLSDHLKKYACEFCGLWEGSFYMENSRVPIKESLRLGIAYCGPVASFDPATLPKTTLSYAQYASHLLFSTPTTGLIVLSGVGENEFGLFKALVCINPDEAVMTTIKSYFHDQSSPAGGYIVGSCSRAKGESLESIRKRLLDPANRKRQAPANKEAVEVCDVCSSSTDKSPHGNGASTQTNQLVKCRCCGVIVHPLCYGIEITATNLVLNTHYWVCDPCLYQAWNTQASLDRCLCVCCPHPGGALKRTLEGEWCHLSCMMSSNALTVLNYASMEPIIAAGNPEDALGIAALPHECYLHTCCICHNHCGITEKCCVAGCSNYMHGRCLRYFKSQKEEGSKAYSVFIYRNDEGQRCAKYYCPQHVVSKDTIEEKNDGNCNGIFTIAYPNREYYKGEIHNDKREGYGEYYYYNGIVYHGEWYNDHEHGKGDYTRDDLIIYKGDFVDGRMNGYGVYYYDNGDVYDGYFKEGLRCNSGVYLFHNGCMYDGEWKDDKRYGIGTYVDSKGNSYTGEWKNDYKDGKGDMVCRQKRSRLVDLETGEESYPKQQRLISHMSDRVKEAEEGLEKRKQEEASKRIEEEVVEETVKYSGQFKYNQLEGAGALSYGTGDSYKGMFHSNLRDGRGTYVFKNYSCYEGHFREDRIEGVGTVTITKNVPAKKNEIYIPVVLTQGTIKEVHKAAGFEENGL</sequence>
<dbReference type="PROSITE" id="PS50016">
    <property type="entry name" value="ZF_PHD_2"/>
    <property type="match status" value="1"/>
</dbReference>
<dbReference type="SMART" id="SM00698">
    <property type="entry name" value="MORN"/>
    <property type="match status" value="8"/>
</dbReference>
<evidence type="ECO:0000313" key="8">
    <source>
        <dbReference type="EMBL" id="OAO13386.1"/>
    </source>
</evidence>
<evidence type="ECO:0000256" key="1">
    <source>
        <dbReference type="ARBA" id="ARBA00022723"/>
    </source>
</evidence>
<accession>A0A196SAM6</accession>
<comment type="caution">
    <text evidence="8">The sequence shown here is derived from an EMBL/GenBank/DDBJ whole genome shotgun (WGS) entry which is preliminary data.</text>
</comment>
<dbReference type="PANTHER" id="PTHR43215">
    <property type="entry name" value="RADIAL SPOKE HEAD 1 HOMOLOG"/>
    <property type="match status" value="1"/>
</dbReference>
<name>A0A196SAM6_BLAHN</name>
<dbReference type="InterPro" id="IPR019787">
    <property type="entry name" value="Znf_PHD-finger"/>
</dbReference>